<organism evidence="1">
    <name type="scientific">Candidatus Methanophaga sp. ANME-1 ERB7</name>
    <dbReference type="NCBI Taxonomy" id="2759913"/>
    <lineage>
        <taxon>Archaea</taxon>
        <taxon>Methanobacteriati</taxon>
        <taxon>Methanobacteriota</taxon>
        <taxon>Stenosarchaea group</taxon>
        <taxon>Methanomicrobia</taxon>
        <taxon>Candidatus Methanophagales</taxon>
        <taxon>Candidatus Methanophagaceae</taxon>
        <taxon>Candidatus Methanophaga</taxon>
    </lineage>
</organism>
<protein>
    <submittedName>
        <fullName evidence="1">Uncharacterized protein</fullName>
    </submittedName>
</protein>
<evidence type="ECO:0000313" key="1">
    <source>
        <dbReference type="EMBL" id="QNO54499.1"/>
    </source>
</evidence>
<sequence length="38" mass="4488">MYLINNTVYVKIDLGVPYIPAQWIKMEQPVVNETYNET</sequence>
<gene>
    <name evidence="1" type="ORF">DBMFGOPN_00006</name>
</gene>
<dbReference type="EMBL" id="MT631583">
    <property type="protein sequence ID" value="QNO54499.1"/>
    <property type="molecule type" value="Genomic_DNA"/>
</dbReference>
<reference evidence="1" key="1">
    <citation type="submission" date="2020-06" db="EMBL/GenBank/DDBJ databases">
        <title>Unique genomic features of the anaerobic methanotrophic archaea.</title>
        <authorList>
            <person name="Chadwick G.L."/>
            <person name="Skennerton C.T."/>
            <person name="Laso-Perez R."/>
            <person name="Leu A.O."/>
            <person name="Speth D.R."/>
            <person name="Yu H."/>
            <person name="Morgan-Lang C."/>
            <person name="Hatzenpichler R."/>
            <person name="Goudeau D."/>
            <person name="Malmstrom R."/>
            <person name="Brazelton W.J."/>
            <person name="Woyke T."/>
            <person name="Hallam S.J."/>
            <person name="Tyson G.W."/>
            <person name="Wegener G."/>
            <person name="Boetius A."/>
            <person name="Orphan V."/>
        </authorList>
    </citation>
    <scope>NUCLEOTIDE SEQUENCE</scope>
</reference>
<proteinExistence type="predicted"/>
<name>A0A7G9Z2L5_9EURY</name>
<accession>A0A7G9Z2L5</accession>
<dbReference type="AlphaFoldDB" id="A0A7G9Z2L5"/>